<keyword evidence="4 8" id="KW-1133">Transmembrane helix</keyword>
<keyword evidence="6" id="KW-0175">Coiled coil</keyword>
<reference evidence="9 10" key="1">
    <citation type="submission" date="2019-03" db="EMBL/GenBank/DDBJ databases">
        <title>Genomics of glacier-inhabiting Cryobacterium strains.</title>
        <authorList>
            <person name="Liu Q."/>
            <person name="Xin Y.-H."/>
        </authorList>
    </citation>
    <scope>NUCLEOTIDE SEQUENCE [LARGE SCALE GENOMIC DNA]</scope>
    <source>
        <strain evidence="9 10">Hh14</strain>
    </source>
</reference>
<gene>
    <name evidence="9" type="ORF">E3T55_04240</name>
</gene>
<keyword evidence="5 8" id="KW-0472">Membrane</keyword>
<dbReference type="RefSeq" id="WP_134518332.1">
    <property type="nucleotide sequence ID" value="NZ_SOHE01000017.1"/>
</dbReference>
<dbReference type="Pfam" id="PF03631">
    <property type="entry name" value="Virul_fac_BrkB"/>
    <property type="match status" value="1"/>
</dbReference>
<feature type="compositionally biased region" description="Low complexity" evidence="7">
    <location>
        <begin position="365"/>
        <end position="379"/>
    </location>
</feature>
<organism evidence="9 10">
    <name type="scientific">Cryobacterium frigoriphilum</name>
    <dbReference type="NCBI Taxonomy" id="1259150"/>
    <lineage>
        <taxon>Bacteria</taxon>
        <taxon>Bacillati</taxon>
        <taxon>Actinomycetota</taxon>
        <taxon>Actinomycetes</taxon>
        <taxon>Micrococcales</taxon>
        <taxon>Microbacteriaceae</taxon>
        <taxon>Cryobacterium</taxon>
    </lineage>
</organism>
<keyword evidence="10" id="KW-1185">Reference proteome</keyword>
<feature type="transmembrane region" description="Helical" evidence="8">
    <location>
        <begin position="97"/>
        <end position="124"/>
    </location>
</feature>
<dbReference type="PANTHER" id="PTHR30213:SF1">
    <property type="entry name" value="INNER MEMBRANE PROTEIN YHJD"/>
    <property type="match status" value="1"/>
</dbReference>
<sequence>MKELIARVTARVTALKPVRVFAHFTDKGGSILSGGMSYQAIFAVFAAVWVGFSIAGLFLTNNPDLLDALFMIINQSIPGLIGDEGIIDPKSLSAAGVLSWTAAIALVGLLATALGWLSTTTLAVRTIFEMPRQTTFFLLVKVRELGLGLLFGLALVASAVVSLASTAALGAIFSLFQLPQDSFWYDASARLIGLTVVLLIDTVTLAALFRVLSRVRIPFRRLVAGALIGGAGLGIMKILGGALLGGATNNPLLLSFAVIIGLLIWFNLVSTVTLLAASWIAVGMNDAGIPPHTLSDDELAAETERREADALRLASRLELEAAQQERRDAPWYGKWGAGRRVKAAEARVAKYAEASVDAGPAVAPAETSTSAFGAAAGSAQPEPGPDADGADRSGRSRHAN</sequence>
<evidence type="ECO:0000256" key="6">
    <source>
        <dbReference type="SAM" id="Coils"/>
    </source>
</evidence>
<evidence type="ECO:0000256" key="7">
    <source>
        <dbReference type="SAM" id="MobiDB-lite"/>
    </source>
</evidence>
<feature type="transmembrane region" description="Helical" evidence="8">
    <location>
        <begin position="145"/>
        <end position="176"/>
    </location>
</feature>
<evidence type="ECO:0000313" key="9">
    <source>
        <dbReference type="EMBL" id="TFD54201.1"/>
    </source>
</evidence>
<feature type="coiled-coil region" evidence="6">
    <location>
        <begin position="300"/>
        <end position="327"/>
    </location>
</feature>
<dbReference type="InterPro" id="IPR017039">
    <property type="entry name" value="Virul_fac_BrkB"/>
</dbReference>
<protein>
    <submittedName>
        <fullName evidence="9">YihY/virulence factor BrkB family protein</fullName>
    </submittedName>
</protein>
<name>A0A4R9A977_9MICO</name>
<dbReference type="PANTHER" id="PTHR30213">
    <property type="entry name" value="INNER MEMBRANE PROTEIN YHJD"/>
    <property type="match status" value="1"/>
</dbReference>
<feature type="transmembrane region" description="Helical" evidence="8">
    <location>
        <begin position="188"/>
        <end position="210"/>
    </location>
</feature>
<accession>A0A4R9A977</accession>
<dbReference type="Proteomes" id="UP000297447">
    <property type="component" value="Unassembled WGS sequence"/>
</dbReference>
<dbReference type="OrthoDB" id="3229302at2"/>
<evidence type="ECO:0000313" key="10">
    <source>
        <dbReference type="Proteomes" id="UP000297447"/>
    </source>
</evidence>
<keyword evidence="3 8" id="KW-0812">Transmembrane</keyword>
<feature type="transmembrane region" description="Helical" evidence="8">
    <location>
        <begin position="40"/>
        <end position="59"/>
    </location>
</feature>
<dbReference type="AlphaFoldDB" id="A0A4R9A977"/>
<dbReference type="EMBL" id="SOHE01000017">
    <property type="protein sequence ID" value="TFD54201.1"/>
    <property type="molecule type" value="Genomic_DNA"/>
</dbReference>
<feature type="transmembrane region" description="Helical" evidence="8">
    <location>
        <begin position="222"/>
        <end position="244"/>
    </location>
</feature>
<proteinExistence type="predicted"/>
<evidence type="ECO:0000256" key="4">
    <source>
        <dbReference type="ARBA" id="ARBA00022989"/>
    </source>
</evidence>
<feature type="transmembrane region" description="Helical" evidence="8">
    <location>
        <begin position="256"/>
        <end position="282"/>
    </location>
</feature>
<dbReference type="GO" id="GO:0005886">
    <property type="term" value="C:plasma membrane"/>
    <property type="evidence" value="ECO:0007669"/>
    <property type="project" value="UniProtKB-SubCell"/>
</dbReference>
<comment type="subcellular location">
    <subcellularLocation>
        <location evidence="1">Cell membrane</location>
        <topology evidence="1">Multi-pass membrane protein</topology>
    </subcellularLocation>
</comment>
<evidence type="ECO:0000256" key="3">
    <source>
        <dbReference type="ARBA" id="ARBA00022692"/>
    </source>
</evidence>
<evidence type="ECO:0000256" key="5">
    <source>
        <dbReference type="ARBA" id="ARBA00023136"/>
    </source>
</evidence>
<feature type="region of interest" description="Disordered" evidence="7">
    <location>
        <begin position="355"/>
        <end position="400"/>
    </location>
</feature>
<evidence type="ECO:0000256" key="1">
    <source>
        <dbReference type="ARBA" id="ARBA00004651"/>
    </source>
</evidence>
<evidence type="ECO:0000256" key="2">
    <source>
        <dbReference type="ARBA" id="ARBA00022475"/>
    </source>
</evidence>
<comment type="caution">
    <text evidence="9">The sequence shown here is derived from an EMBL/GenBank/DDBJ whole genome shotgun (WGS) entry which is preliminary data.</text>
</comment>
<evidence type="ECO:0000256" key="8">
    <source>
        <dbReference type="SAM" id="Phobius"/>
    </source>
</evidence>
<keyword evidence="2" id="KW-1003">Cell membrane</keyword>